<evidence type="ECO:0000256" key="14">
    <source>
        <dbReference type="PROSITE-ProRule" id="PRU00278"/>
    </source>
</evidence>
<keyword evidence="18" id="KW-1185">Reference proteome</keyword>
<dbReference type="PROSITE" id="PS50198">
    <property type="entry name" value="PPIC_PPIASE_2"/>
    <property type="match status" value="1"/>
</dbReference>
<name>A0ABW9UUG7_9SPHN</name>
<keyword evidence="3" id="KW-1003">Cell membrane</keyword>
<dbReference type="InterPro" id="IPR052029">
    <property type="entry name" value="PpiD_chaperone"/>
</dbReference>
<keyword evidence="14 17" id="KW-0413">Isomerase</keyword>
<evidence type="ECO:0000313" key="18">
    <source>
        <dbReference type="Proteomes" id="UP000444401"/>
    </source>
</evidence>
<feature type="domain" description="PpiC" evidence="16">
    <location>
        <begin position="272"/>
        <end position="360"/>
    </location>
</feature>
<evidence type="ECO:0000256" key="10">
    <source>
        <dbReference type="ARBA" id="ARBA00031484"/>
    </source>
</evidence>
<evidence type="ECO:0000256" key="5">
    <source>
        <dbReference type="ARBA" id="ARBA00022692"/>
    </source>
</evidence>
<dbReference type="Gene3D" id="3.10.50.40">
    <property type="match status" value="1"/>
</dbReference>
<evidence type="ECO:0000256" key="1">
    <source>
        <dbReference type="ARBA" id="ARBA00004382"/>
    </source>
</evidence>
<keyword evidence="7" id="KW-0472">Membrane</keyword>
<dbReference type="PANTHER" id="PTHR47529:SF1">
    <property type="entry name" value="PERIPLASMIC CHAPERONE PPID"/>
    <property type="match status" value="1"/>
</dbReference>
<sequence length="644" mass="69029">MLQFFRRFFQSKLGIPLTLAFLALIAFAFASSDVANTGTFGGVAGGDRVAVVGGQKIDSADLVASARDALDQVRQQNPNMSMEAFIAQGGLDDVLDQMIDRAAIAEYARRHGLRAGENLVNSEIITFPQFRGPNGEFDTTTFRQALGARGISEATFRNDISQGLLAQQLLMPVVFGAQAPDKLATRYAALLQERRRGSIAMLPSSAFAPEGTPDDAALKAFYDENRDDFIRPERRVIRYAVFGPEDLDARIEPTDEEIAARYEEDGARYAASETRRLSQLIVPTQEAANAIRARVTGGGSLEAAAREAGFDVAALGPLSQAEYAAQASAEVARAAFAAGRGELAAPARSALGWHVVRVDAVERTPARSLAQVRGEIADTLRTEKRQRALADLAASIEEQLTDGVSLGDIAGQLGVDVETTRPLLASGDVYGAPGQTAPEVLGPALETAFQMIEGEPQLAEIERGETYLVFEAGQIVESAAAPLAEIRDDVIAAWRRDRGAAAARAAADRVLERAKEGTSLAAAVQAEETALPGVEPVNLTRQQLAALQGQFPAPLALLFSMAQGTTKKLEAPDDNGWYVVDLDEIEAGEVDREDPVFAQVKRELGSAIGSEYADQLRLALRQELGVERNETAIEAVRKQLLGQN</sequence>
<keyword evidence="8" id="KW-0143">Chaperone</keyword>
<keyword evidence="6" id="KW-1133">Transmembrane helix</keyword>
<dbReference type="InterPro" id="IPR027304">
    <property type="entry name" value="Trigger_fact/SurA_dom_sf"/>
</dbReference>
<evidence type="ECO:0000256" key="3">
    <source>
        <dbReference type="ARBA" id="ARBA00022475"/>
    </source>
</evidence>
<comment type="caution">
    <text evidence="17">The sequence shown here is derived from an EMBL/GenBank/DDBJ whole genome shotgun (WGS) entry which is preliminary data.</text>
</comment>
<proteinExistence type="inferred from homology"/>
<organism evidence="17 18">
    <name type="scientific">Pelagerythrobacter marinus</name>
    <dbReference type="NCBI Taxonomy" id="538382"/>
    <lineage>
        <taxon>Bacteria</taxon>
        <taxon>Pseudomonadati</taxon>
        <taxon>Pseudomonadota</taxon>
        <taxon>Alphaproteobacteria</taxon>
        <taxon>Sphingomonadales</taxon>
        <taxon>Erythrobacteraceae</taxon>
        <taxon>Pelagerythrobacter</taxon>
    </lineage>
</organism>
<evidence type="ECO:0000256" key="6">
    <source>
        <dbReference type="ARBA" id="ARBA00022989"/>
    </source>
</evidence>
<gene>
    <name evidence="17" type="ORF">GRI72_06590</name>
</gene>
<keyword evidence="5" id="KW-0812">Transmembrane</keyword>
<comment type="subcellular location">
    <subcellularLocation>
        <location evidence="1">Cell inner membrane</location>
        <topology evidence="1">Single-pass type II membrane protein</topology>
        <orientation evidence="1">Periplasmic side</orientation>
    </subcellularLocation>
</comment>
<comment type="similarity">
    <text evidence="11">Belongs to the PpiD chaperone family.</text>
</comment>
<keyword evidence="4" id="KW-0997">Cell inner membrane</keyword>
<dbReference type="GO" id="GO:0016853">
    <property type="term" value="F:isomerase activity"/>
    <property type="evidence" value="ECO:0007669"/>
    <property type="project" value="UniProtKB-KW"/>
</dbReference>
<dbReference type="InterPro" id="IPR046357">
    <property type="entry name" value="PPIase_dom_sf"/>
</dbReference>
<dbReference type="Pfam" id="PF13624">
    <property type="entry name" value="SurA_N_3"/>
    <property type="match status" value="1"/>
</dbReference>
<dbReference type="RefSeq" id="WP_160733119.1">
    <property type="nucleotide sequence ID" value="NZ_WTYO01000002.1"/>
</dbReference>
<dbReference type="InterPro" id="IPR000297">
    <property type="entry name" value="PPIase_PpiC"/>
</dbReference>
<evidence type="ECO:0000256" key="8">
    <source>
        <dbReference type="ARBA" id="ARBA00023186"/>
    </source>
</evidence>
<evidence type="ECO:0000256" key="7">
    <source>
        <dbReference type="ARBA" id="ARBA00023136"/>
    </source>
</evidence>
<dbReference type="Proteomes" id="UP000444401">
    <property type="component" value="Unassembled WGS sequence"/>
</dbReference>
<dbReference type="PANTHER" id="PTHR47529">
    <property type="entry name" value="PEPTIDYL-PROLYL CIS-TRANS ISOMERASE D"/>
    <property type="match status" value="1"/>
</dbReference>
<evidence type="ECO:0000256" key="11">
    <source>
        <dbReference type="ARBA" id="ARBA00038408"/>
    </source>
</evidence>
<reference evidence="17 18" key="1">
    <citation type="submission" date="2019-12" db="EMBL/GenBank/DDBJ databases">
        <title>Genomic-based taxomic classification of the family Erythrobacteraceae.</title>
        <authorList>
            <person name="Xu L."/>
        </authorList>
    </citation>
    <scope>NUCLEOTIDE SEQUENCE [LARGE SCALE GENOMIC DNA]</scope>
    <source>
        <strain evidence="17 18">H32</strain>
    </source>
</reference>
<dbReference type="Gene3D" id="1.10.4030.10">
    <property type="entry name" value="Porin chaperone SurA, peptide-binding domain"/>
    <property type="match status" value="1"/>
</dbReference>
<accession>A0ABW9UUG7</accession>
<evidence type="ECO:0000256" key="2">
    <source>
        <dbReference type="ARBA" id="ARBA00018370"/>
    </source>
</evidence>
<dbReference type="Pfam" id="PF13145">
    <property type="entry name" value="Rotamase_2"/>
    <property type="match status" value="1"/>
</dbReference>
<evidence type="ECO:0000256" key="4">
    <source>
        <dbReference type="ARBA" id="ARBA00022519"/>
    </source>
</evidence>
<feature type="chain" id="PRO_5045578261" description="Parvulin-like PPIase" evidence="15">
    <location>
        <begin position="29"/>
        <end position="644"/>
    </location>
</feature>
<evidence type="ECO:0000259" key="16">
    <source>
        <dbReference type="PROSITE" id="PS50198"/>
    </source>
</evidence>
<evidence type="ECO:0000256" key="15">
    <source>
        <dbReference type="SAM" id="SignalP"/>
    </source>
</evidence>
<evidence type="ECO:0000256" key="9">
    <source>
        <dbReference type="ARBA" id="ARBA00030642"/>
    </source>
</evidence>
<feature type="signal peptide" evidence="15">
    <location>
        <begin position="1"/>
        <end position="28"/>
    </location>
</feature>
<keyword evidence="15" id="KW-0732">Signal</keyword>
<evidence type="ECO:0000256" key="12">
    <source>
        <dbReference type="ARBA" id="ARBA00040743"/>
    </source>
</evidence>
<dbReference type="EMBL" id="WTYO01000002">
    <property type="protein sequence ID" value="MXO68491.1"/>
    <property type="molecule type" value="Genomic_DNA"/>
</dbReference>
<dbReference type="SUPFAM" id="SSF109998">
    <property type="entry name" value="Triger factor/SurA peptide-binding domain-like"/>
    <property type="match status" value="1"/>
</dbReference>
<protein>
    <recommendedName>
        <fullName evidence="2">Parvulin-like PPIase</fullName>
    </recommendedName>
    <alternativeName>
        <fullName evidence="9">Peptidyl-prolyl cis-trans isomerase plp</fullName>
    </alternativeName>
    <alternativeName>
        <fullName evidence="12">Periplasmic chaperone PpiD</fullName>
    </alternativeName>
    <alternativeName>
        <fullName evidence="13">Periplasmic folding chaperone</fullName>
    </alternativeName>
    <alternativeName>
        <fullName evidence="10">Rotamase plp</fullName>
    </alternativeName>
</protein>
<evidence type="ECO:0000256" key="13">
    <source>
        <dbReference type="ARBA" id="ARBA00042775"/>
    </source>
</evidence>
<evidence type="ECO:0000313" key="17">
    <source>
        <dbReference type="EMBL" id="MXO68491.1"/>
    </source>
</evidence>
<dbReference type="SUPFAM" id="SSF54534">
    <property type="entry name" value="FKBP-like"/>
    <property type="match status" value="1"/>
</dbReference>
<keyword evidence="14" id="KW-0697">Rotamase</keyword>